<feature type="region of interest" description="Disordered" evidence="1">
    <location>
        <begin position="200"/>
        <end position="263"/>
    </location>
</feature>
<evidence type="ECO:0000313" key="3">
    <source>
        <dbReference type="EMBL" id="KAF9074089.1"/>
    </source>
</evidence>
<dbReference type="AlphaFoldDB" id="A0A9P5UCF5"/>
<keyword evidence="2" id="KW-0812">Transmembrane</keyword>
<sequence>MMRHTIFLLNVLYISTLCSIIFGMPLDKRGNEDVAESIKEGTVEVWFYNEKWKILKSNKQKRLGSAGDSAITRKMNSALKKLMNTDVQHYNNAWEPLAEVPGTDTKVFAKVYGDAKSKCPAEDDGCFMWLATTQRSRDTIYAELLKKVDKGEPDPEDLGNGFTSVARIVPERGQRVFNFFSRKFFYYFDPVKEVVNEKKKKQELEGGEAESGKAEAEESRTAETGKKGTGRKRPASESGETESEKEERPGKIRKIGKGEHAKS</sequence>
<keyword evidence="4" id="KW-1185">Reference proteome</keyword>
<comment type="caution">
    <text evidence="3">The sequence shown here is derived from an EMBL/GenBank/DDBJ whole genome shotgun (WGS) entry which is preliminary data.</text>
</comment>
<proteinExistence type="predicted"/>
<evidence type="ECO:0000256" key="1">
    <source>
        <dbReference type="SAM" id="MobiDB-lite"/>
    </source>
</evidence>
<accession>A0A9P5UCF5</accession>
<name>A0A9P5UCF5_9AGAR</name>
<feature type="compositionally biased region" description="Basic and acidic residues" evidence="1">
    <location>
        <begin position="200"/>
        <end position="226"/>
    </location>
</feature>
<keyword evidence="2" id="KW-1133">Transmembrane helix</keyword>
<organism evidence="3 4">
    <name type="scientific">Rhodocollybia butyracea</name>
    <dbReference type="NCBI Taxonomy" id="206335"/>
    <lineage>
        <taxon>Eukaryota</taxon>
        <taxon>Fungi</taxon>
        <taxon>Dikarya</taxon>
        <taxon>Basidiomycota</taxon>
        <taxon>Agaricomycotina</taxon>
        <taxon>Agaricomycetes</taxon>
        <taxon>Agaricomycetidae</taxon>
        <taxon>Agaricales</taxon>
        <taxon>Marasmiineae</taxon>
        <taxon>Omphalotaceae</taxon>
        <taxon>Rhodocollybia</taxon>
    </lineage>
</organism>
<keyword evidence="2" id="KW-0472">Membrane</keyword>
<feature type="compositionally biased region" description="Basic and acidic residues" evidence="1">
    <location>
        <begin position="245"/>
        <end position="263"/>
    </location>
</feature>
<protein>
    <submittedName>
        <fullName evidence="3">Uncharacterized protein</fullName>
    </submittedName>
</protein>
<evidence type="ECO:0000256" key="2">
    <source>
        <dbReference type="SAM" id="Phobius"/>
    </source>
</evidence>
<feature type="transmembrane region" description="Helical" evidence="2">
    <location>
        <begin position="7"/>
        <end position="26"/>
    </location>
</feature>
<dbReference type="EMBL" id="JADNRY010000014">
    <property type="protein sequence ID" value="KAF9074089.1"/>
    <property type="molecule type" value="Genomic_DNA"/>
</dbReference>
<reference evidence="3" key="1">
    <citation type="submission" date="2020-11" db="EMBL/GenBank/DDBJ databases">
        <authorList>
            <consortium name="DOE Joint Genome Institute"/>
            <person name="Ahrendt S."/>
            <person name="Riley R."/>
            <person name="Andreopoulos W."/>
            <person name="Labutti K."/>
            <person name="Pangilinan J."/>
            <person name="Ruiz-Duenas F.J."/>
            <person name="Barrasa J.M."/>
            <person name="Sanchez-Garcia M."/>
            <person name="Camarero S."/>
            <person name="Miyauchi S."/>
            <person name="Serrano A."/>
            <person name="Linde D."/>
            <person name="Babiker R."/>
            <person name="Drula E."/>
            <person name="Ayuso-Fernandez I."/>
            <person name="Pacheco R."/>
            <person name="Padilla G."/>
            <person name="Ferreira P."/>
            <person name="Barriuso J."/>
            <person name="Kellner H."/>
            <person name="Castanera R."/>
            <person name="Alfaro M."/>
            <person name="Ramirez L."/>
            <person name="Pisabarro A.G."/>
            <person name="Kuo A."/>
            <person name="Tritt A."/>
            <person name="Lipzen A."/>
            <person name="He G."/>
            <person name="Yan M."/>
            <person name="Ng V."/>
            <person name="Cullen D."/>
            <person name="Martin F."/>
            <person name="Rosso M.-N."/>
            <person name="Henrissat B."/>
            <person name="Hibbett D."/>
            <person name="Martinez A.T."/>
            <person name="Grigoriev I.V."/>
        </authorList>
    </citation>
    <scope>NUCLEOTIDE SEQUENCE</scope>
    <source>
        <strain evidence="3">AH 40177</strain>
    </source>
</reference>
<evidence type="ECO:0000313" key="4">
    <source>
        <dbReference type="Proteomes" id="UP000772434"/>
    </source>
</evidence>
<gene>
    <name evidence="3" type="ORF">BDP27DRAFT_1399703</name>
</gene>
<dbReference type="Proteomes" id="UP000772434">
    <property type="component" value="Unassembled WGS sequence"/>
</dbReference>